<dbReference type="GO" id="GO:0016740">
    <property type="term" value="F:transferase activity"/>
    <property type="evidence" value="ECO:0007669"/>
    <property type="project" value="UniProtKB-KW"/>
</dbReference>
<keyword evidence="3" id="KW-1185">Reference proteome</keyword>
<dbReference type="CDD" id="cd00158">
    <property type="entry name" value="RHOD"/>
    <property type="match status" value="1"/>
</dbReference>
<gene>
    <name evidence="2" type="ORF">SAMN03080615_02957</name>
</gene>
<dbReference type="Proteomes" id="UP000198749">
    <property type="component" value="Unassembled WGS sequence"/>
</dbReference>
<organism evidence="2 3">
    <name type="scientific">Amphritea atlantica</name>
    <dbReference type="NCBI Taxonomy" id="355243"/>
    <lineage>
        <taxon>Bacteria</taxon>
        <taxon>Pseudomonadati</taxon>
        <taxon>Pseudomonadota</taxon>
        <taxon>Gammaproteobacteria</taxon>
        <taxon>Oceanospirillales</taxon>
        <taxon>Oceanospirillaceae</taxon>
        <taxon>Amphritea</taxon>
    </lineage>
</organism>
<dbReference type="Gene3D" id="3.40.250.10">
    <property type="entry name" value="Rhodanese-like domain"/>
    <property type="match status" value="1"/>
</dbReference>
<evidence type="ECO:0000313" key="3">
    <source>
        <dbReference type="Proteomes" id="UP000198749"/>
    </source>
</evidence>
<proteinExistence type="predicted"/>
<dbReference type="InterPro" id="IPR001763">
    <property type="entry name" value="Rhodanese-like_dom"/>
</dbReference>
<protein>
    <submittedName>
        <fullName evidence="2">Rhodanese-related sulfurtransferase</fullName>
    </submittedName>
</protein>
<dbReference type="PROSITE" id="PS50206">
    <property type="entry name" value="RHODANESE_3"/>
    <property type="match status" value="1"/>
</dbReference>
<dbReference type="InterPro" id="IPR036873">
    <property type="entry name" value="Rhodanese-like_dom_sf"/>
</dbReference>
<dbReference type="SUPFAM" id="SSF52821">
    <property type="entry name" value="Rhodanese/Cell cycle control phosphatase"/>
    <property type="match status" value="1"/>
</dbReference>
<keyword evidence="2" id="KW-0808">Transferase</keyword>
<dbReference type="InterPro" id="IPR050229">
    <property type="entry name" value="GlpE_sulfurtransferase"/>
</dbReference>
<dbReference type="PANTHER" id="PTHR43031:SF1">
    <property type="entry name" value="PYRIDINE NUCLEOTIDE-DISULPHIDE OXIDOREDUCTASE"/>
    <property type="match status" value="1"/>
</dbReference>
<accession>A0A1H9JEW8</accession>
<evidence type="ECO:0000259" key="1">
    <source>
        <dbReference type="PROSITE" id="PS50206"/>
    </source>
</evidence>
<feature type="domain" description="Rhodanese" evidence="1">
    <location>
        <begin position="30"/>
        <end position="118"/>
    </location>
</feature>
<dbReference type="EMBL" id="FOGB01000009">
    <property type="protein sequence ID" value="SEQ85309.1"/>
    <property type="molecule type" value="Genomic_DNA"/>
</dbReference>
<dbReference type="OrthoDB" id="9814704at2"/>
<evidence type="ECO:0000313" key="2">
    <source>
        <dbReference type="EMBL" id="SEQ85309.1"/>
    </source>
</evidence>
<dbReference type="Pfam" id="PF00581">
    <property type="entry name" value="Rhodanese"/>
    <property type="match status" value="1"/>
</dbReference>
<name>A0A1H9JEW8_9GAMM</name>
<dbReference type="RefSeq" id="WP_091359835.1">
    <property type="nucleotide sequence ID" value="NZ_AP025284.1"/>
</dbReference>
<dbReference type="SMART" id="SM00450">
    <property type="entry name" value="RHOD"/>
    <property type="match status" value="1"/>
</dbReference>
<dbReference type="AlphaFoldDB" id="A0A1H9JEW8"/>
<dbReference type="PANTHER" id="PTHR43031">
    <property type="entry name" value="FAD-DEPENDENT OXIDOREDUCTASE"/>
    <property type="match status" value="1"/>
</dbReference>
<dbReference type="STRING" id="355243.SAMN03080615_02957"/>
<sequence>MTGKLPLSGWLSWLPFGAVPYITPESAAKDLQQFLIIDVRTAQEFKKSHIPGSISIPLHTLNKTQLQQLQNNKPVLCICRSAHRSKPATRKFLNSGFDAYELQGGMLAWWKLKLPLEEQA</sequence>
<reference evidence="3" key="1">
    <citation type="submission" date="2016-10" db="EMBL/GenBank/DDBJ databases">
        <authorList>
            <person name="Varghese N."/>
            <person name="Submissions S."/>
        </authorList>
    </citation>
    <scope>NUCLEOTIDE SEQUENCE [LARGE SCALE GENOMIC DNA]</scope>
    <source>
        <strain evidence="3">DSM 18887</strain>
    </source>
</reference>